<dbReference type="AlphaFoldDB" id="A0A6I4NX46"/>
<dbReference type="GO" id="GO:0005829">
    <property type="term" value="C:cytosol"/>
    <property type="evidence" value="ECO:0007669"/>
    <property type="project" value="TreeGrafter"/>
</dbReference>
<dbReference type="Proteomes" id="UP000438182">
    <property type="component" value="Unassembled WGS sequence"/>
</dbReference>
<dbReference type="InterPro" id="IPR023696">
    <property type="entry name" value="Ureohydrolase_dom_sf"/>
</dbReference>
<dbReference type="SUPFAM" id="SSF52768">
    <property type="entry name" value="Arginase/deacetylase"/>
    <property type="match status" value="1"/>
</dbReference>
<comment type="similarity">
    <text evidence="4">Belongs to the arginase family.</text>
</comment>
<keyword evidence="6" id="KW-1185">Reference proteome</keyword>
<dbReference type="RefSeq" id="WP_160424478.1">
    <property type="nucleotide sequence ID" value="NZ_WSTA01000038.1"/>
</dbReference>
<dbReference type="PANTHER" id="PTHR43782:SF3">
    <property type="entry name" value="ARGINASE"/>
    <property type="match status" value="1"/>
</dbReference>
<dbReference type="Gene3D" id="3.40.800.10">
    <property type="entry name" value="Ureohydrolase domain"/>
    <property type="match status" value="1"/>
</dbReference>
<accession>A0A6I4NX46</accession>
<evidence type="ECO:0000256" key="3">
    <source>
        <dbReference type="ARBA" id="ARBA00023211"/>
    </source>
</evidence>
<evidence type="ECO:0000313" key="5">
    <source>
        <dbReference type="EMBL" id="MWB98808.1"/>
    </source>
</evidence>
<evidence type="ECO:0000256" key="1">
    <source>
        <dbReference type="ARBA" id="ARBA00022723"/>
    </source>
</evidence>
<keyword evidence="2" id="KW-0378">Hydrolase</keyword>
<dbReference type="CDD" id="cd09999">
    <property type="entry name" value="Arginase-like_1"/>
    <property type="match status" value="1"/>
</dbReference>
<dbReference type="InterPro" id="IPR006035">
    <property type="entry name" value="Ureohydrolase"/>
</dbReference>
<dbReference type="GO" id="GO:0030145">
    <property type="term" value="F:manganese ion binding"/>
    <property type="evidence" value="ECO:0007669"/>
    <property type="project" value="TreeGrafter"/>
</dbReference>
<keyword evidence="1" id="KW-0479">Metal-binding</keyword>
<dbReference type="EMBL" id="WSTA01000038">
    <property type="protein sequence ID" value="MWB98808.1"/>
    <property type="molecule type" value="Genomic_DNA"/>
</dbReference>
<sequence length="291" mass="29724">MPVTFVVIPQWQGSVSTRAMSHADGAHAIAGDLPSRATRFVDVPTEAGESLGSGVKRYSTLARVRERIAAALAEAPGWPFLVGGDCGVSVSALEHLRQRDADDGLAVLWLDAHPDLHSPESSPSGGFGGMSLRAILGDGAEGLALRSPHALAPSRLVIGGARSIDPGEHDYAEAHGIPLLTVEDLADPAVVIGALEAAGARSVYVHVDLDVLDPGALSGLSYPLPFGASAETLAALLRAVATRFPVAGAAVAGFAPGSPEQANDDLPTILRLIGAVTAGAKTHEEPQDAAS</sequence>
<name>A0A6I4NX46_9MICO</name>
<protein>
    <submittedName>
        <fullName evidence="5">Arginase family protein</fullName>
    </submittedName>
</protein>
<dbReference type="PROSITE" id="PS51409">
    <property type="entry name" value="ARGINASE_2"/>
    <property type="match status" value="1"/>
</dbReference>
<proteinExistence type="inferred from homology"/>
<gene>
    <name evidence="5" type="ORF">GB864_09645</name>
</gene>
<dbReference type="PRINTS" id="PR00116">
    <property type="entry name" value="ARGINASE"/>
</dbReference>
<evidence type="ECO:0000256" key="4">
    <source>
        <dbReference type="PROSITE-ProRule" id="PRU00742"/>
    </source>
</evidence>
<reference evidence="5 6" key="1">
    <citation type="submission" date="2019-12" db="EMBL/GenBank/DDBJ databases">
        <authorList>
            <person name="Kim Y.S."/>
        </authorList>
    </citation>
    <scope>NUCLEOTIDE SEQUENCE [LARGE SCALE GENOMIC DNA]</scope>
    <source>
        <strain evidence="5 6">MMS17-SY077</strain>
    </source>
</reference>
<dbReference type="PANTHER" id="PTHR43782">
    <property type="entry name" value="ARGINASE"/>
    <property type="match status" value="1"/>
</dbReference>
<keyword evidence="3" id="KW-0464">Manganese</keyword>
<dbReference type="Pfam" id="PF00491">
    <property type="entry name" value="Arginase"/>
    <property type="match status" value="1"/>
</dbReference>
<evidence type="ECO:0000256" key="2">
    <source>
        <dbReference type="ARBA" id="ARBA00022801"/>
    </source>
</evidence>
<dbReference type="GO" id="GO:0004053">
    <property type="term" value="F:arginase activity"/>
    <property type="evidence" value="ECO:0007669"/>
    <property type="project" value="TreeGrafter"/>
</dbReference>
<evidence type="ECO:0000313" key="6">
    <source>
        <dbReference type="Proteomes" id="UP000438182"/>
    </source>
</evidence>
<comment type="caution">
    <text evidence="5">The sequence shown here is derived from an EMBL/GenBank/DDBJ whole genome shotgun (WGS) entry which is preliminary data.</text>
</comment>
<organism evidence="5 6">
    <name type="scientific">Agromyces seonyuensis</name>
    <dbReference type="NCBI Taxonomy" id="2662446"/>
    <lineage>
        <taxon>Bacteria</taxon>
        <taxon>Bacillati</taxon>
        <taxon>Actinomycetota</taxon>
        <taxon>Actinomycetes</taxon>
        <taxon>Micrococcales</taxon>
        <taxon>Microbacteriaceae</taxon>
        <taxon>Agromyces</taxon>
    </lineage>
</organism>